<dbReference type="PANTHER" id="PTHR30572">
    <property type="entry name" value="MEMBRANE COMPONENT OF TRANSPORTER-RELATED"/>
    <property type="match status" value="1"/>
</dbReference>
<keyword evidence="10" id="KW-1185">Reference proteome</keyword>
<feature type="transmembrane region" description="Helical" evidence="6">
    <location>
        <begin position="734"/>
        <end position="758"/>
    </location>
</feature>
<comment type="caution">
    <text evidence="9">The sequence shown here is derived from an EMBL/GenBank/DDBJ whole genome shotgun (WGS) entry which is preliminary data.</text>
</comment>
<feature type="transmembrane region" description="Helical" evidence="6">
    <location>
        <begin position="278"/>
        <end position="298"/>
    </location>
</feature>
<evidence type="ECO:0000259" key="8">
    <source>
        <dbReference type="Pfam" id="PF12704"/>
    </source>
</evidence>
<dbReference type="PANTHER" id="PTHR30572:SF18">
    <property type="entry name" value="ABC-TYPE MACROLIDE FAMILY EXPORT SYSTEM PERMEASE COMPONENT 2"/>
    <property type="match status" value="1"/>
</dbReference>
<feature type="domain" description="ABC3 transporter permease C-terminal" evidence="7">
    <location>
        <begin position="284"/>
        <end position="400"/>
    </location>
</feature>
<evidence type="ECO:0000256" key="6">
    <source>
        <dbReference type="SAM" id="Phobius"/>
    </source>
</evidence>
<feature type="domain" description="MacB-like periplasmic core" evidence="8">
    <location>
        <begin position="22"/>
        <end position="191"/>
    </location>
</feature>
<name>A0ABR7E437_9BACT</name>
<sequence>MNNLLNIKSFLKFLSRNKAYTAIDVFGLSVSLMFVILIAVYTVQELSVDKFHADKDRIYVLCNDRGPTSALPIAYRLQERYPEIEQVCPVITNNVSNQIVKRNEKKLTAKPILVDSCFFNFFSFKLLEGDKNRVLEDRNNIVLSKTFANKLFGTDNPVGQSITIGDSTSYLVSGIMEDIKNSTLPYADIIFRVERAHEYNWSISMDNPGNAGSTVPFLKMKPGADLRPKVPDILSYFKEMFWIYKQGMSKTVTLLPLNELYFSDLNEFGAVNSGNKRFVIVLLSVGILILIFAIFNYINLTVAQAGQRAKEMATRRLLGSSRGELFMRLMVESTLLTVISFGVGWLLAHAAAPFVNNLLQTQVDLGATFTLVWVIAAIALILLIGVLSGLLPAVLISSVKPIDIVRGTFRRQTKMVFSKVFITFQNTITIAMIAAAIVMILQSYHLIGAPLGYHTKNILEVSNGFSNNSDRNAAIDEFGRQSFVKRVGLVAGMPLSGSNNMSSDYEGKFLGFQQFIMDSVAFNMLGYEIIRENHLAEKSWYLTEKAMRDMELPLDAPSFSWNKNATPIAGIVRDFQQGNITDETRPAMLRIDNRSDLYPWSILVEVEGNPYNAYQKIREIYSKASGGLDFEAKFLEEQVQKSFESEVRTTKIVSIFAGIAILISMLGLLAMSTYFIQQRSQEVAIRKVFGSDNRGVLFRLISSFLVYVGFAFIIATPIIWYFMNQWLSDYSYRISLNPLIFIAAGVFCLLISFVTVFFQSYKAANTNPVNSIANK</sequence>
<reference evidence="9 10" key="1">
    <citation type="submission" date="2020-08" db="EMBL/GenBank/DDBJ databases">
        <title>Genome public.</title>
        <authorList>
            <person name="Liu C."/>
            <person name="Sun Q."/>
        </authorList>
    </citation>
    <scope>NUCLEOTIDE SEQUENCE [LARGE SCALE GENOMIC DNA]</scope>
    <source>
        <strain evidence="9 10">BX2</strain>
    </source>
</reference>
<accession>A0ABR7E437</accession>
<keyword evidence="3 6" id="KW-0812">Transmembrane</keyword>
<evidence type="ECO:0000256" key="4">
    <source>
        <dbReference type="ARBA" id="ARBA00022989"/>
    </source>
</evidence>
<keyword evidence="2" id="KW-1003">Cell membrane</keyword>
<feature type="domain" description="ABC3 transporter permease C-terminal" evidence="7">
    <location>
        <begin position="655"/>
        <end position="768"/>
    </location>
</feature>
<feature type="transmembrane region" description="Helical" evidence="6">
    <location>
        <begin position="420"/>
        <end position="441"/>
    </location>
</feature>
<keyword evidence="4 6" id="KW-1133">Transmembrane helix</keyword>
<protein>
    <submittedName>
        <fullName evidence="9">FtsX-like permease family protein</fullName>
    </submittedName>
</protein>
<dbReference type="InterPro" id="IPR050250">
    <property type="entry name" value="Macrolide_Exporter_MacB"/>
</dbReference>
<feature type="transmembrane region" description="Helical" evidence="6">
    <location>
        <begin position="697"/>
        <end position="722"/>
    </location>
</feature>
<evidence type="ECO:0000256" key="5">
    <source>
        <dbReference type="ARBA" id="ARBA00023136"/>
    </source>
</evidence>
<evidence type="ECO:0000256" key="3">
    <source>
        <dbReference type="ARBA" id="ARBA00022692"/>
    </source>
</evidence>
<feature type="transmembrane region" description="Helical" evidence="6">
    <location>
        <begin position="21"/>
        <end position="43"/>
    </location>
</feature>
<keyword evidence="5 6" id="KW-0472">Membrane</keyword>
<proteinExistence type="predicted"/>
<evidence type="ECO:0000313" key="10">
    <source>
        <dbReference type="Proteomes" id="UP000644010"/>
    </source>
</evidence>
<evidence type="ECO:0000256" key="1">
    <source>
        <dbReference type="ARBA" id="ARBA00004651"/>
    </source>
</evidence>
<dbReference type="Proteomes" id="UP000644010">
    <property type="component" value="Unassembled WGS sequence"/>
</dbReference>
<evidence type="ECO:0000256" key="2">
    <source>
        <dbReference type="ARBA" id="ARBA00022475"/>
    </source>
</evidence>
<organism evidence="9 10">
    <name type="scientific">Parabacteroides segnis</name>
    <dbReference type="NCBI Taxonomy" id="2763058"/>
    <lineage>
        <taxon>Bacteria</taxon>
        <taxon>Pseudomonadati</taxon>
        <taxon>Bacteroidota</taxon>
        <taxon>Bacteroidia</taxon>
        <taxon>Bacteroidales</taxon>
        <taxon>Tannerellaceae</taxon>
        <taxon>Parabacteroides</taxon>
    </lineage>
</organism>
<dbReference type="InterPro" id="IPR003838">
    <property type="entry name" value="ABC3_permease_C"/>
</dbReference>
<gene>
    <name evidence="9" type="ORF">H8S77_16795</name>
</gene>
<dbReference type="RefSeq" id="WP_186960407.1">
    <property type="nucleotide sequence ID" value="NZ_JACOOI010000019.1"/>
</dbReference>
<evidence type="ECO:0000313" key="9">
    <source>
        <dbReference type="EMBL" id="MBC5644538.1"/>
    </source>
</evidence>
<comment type="subcellular location">
    <subcellularLocation>
        <location evidence="1">Cell membrane</location>
        <topology evidence="1">Multi-pass membrane protein</topology>
    </subcellularLocation>
</comment>
<feature type="transmembrane region" description="Helical" evidence="6">
    <location>
        <begin position="325"/>
        <end position="351"/>
    </location>
</feature>
<evidence type="ECO:0000259" key="7">
    <source>
        <dbReference type="Pfam" id="PF02687"/>
    </source>
</evidence>
<feature type="transmembrane region" description="Helical" evidence="6">
    <location>
        <begin position="371"/>
        <end position="399"/>
    </location>
</feature>
<dbReference type="EMBL" id="JACOOI010000019">
    <property type="protein sequence ID" value="MBC5644538.1"/>
    <property type="molecule type" value="Genomic_DNA"/>
</dbReference>
<dbReference type="InterPro" id="IPR025857">
    <property type="entry name" value="MacB_PCD"/>
</dbReference>
<dbReference type="Pfam" id="PF12704">
    <property type="entry name" value="MacB_PCD"/>
    <property type="match status" value="1"/>
</dbReference>
<dbReference type="Pfam" id="PF02687">
    <property type="entry name" value="FtsX"/>
    <property type="match status" value="2"/>
</dbReference>
<feature type="transmembrane region" description="Helical" evidence="6">
    <location>
        <begin position="652"/>
        <end position="676"/>
    </location>
</feature>